<keyword evidence="3 10" id="KW-0813">Transport</keyword>
<dbReference type="Proteomes" id="UP000838672">
    <property type="component" value="Unassembled WGS sequence"/>
</dbReference>
<comment type="function">
    <text evidence="10">Inner membrane component of the type II secretion system required for the energy-dependent secretion of extracellular factors such as proteases and toxins from the periplasm.</text>
</comment>
<dbReference type="PIRSF" id="PIRSF006291">
    <property type="entry name" value="GspM"/>
    <property type="match status" value="1"/>
</dbReference>
<protein>
    <recommendedName>
        <fullName evidence="10">Type II secretion system protein M</fullName>
        <shortName evidence="10">T2SS protein M</shortName>
    </recommendedName>
    <alternativeName>
        <fullName evidence="10">General secretion pathway protein M</fullName>
    </alternativeName>
</protein>
<dbReference type="SUPFAM" id="SSF103054">
    <property type="entry name" value="General secretion pathway protein M, EpsM"/>
    <property type="match status" value="1"/>
</dbReference>
<dbReference type="Pfam" id="PF04612">
    <property type="entry name" value="T2SSM"/>
    <property type="match status" value="1"/>
</dbReference>
<accession>A0ABM8ZPW4</accession>
<sequence>MAAIKAWWLGLEVRERILVATCGGVILFAVLYFQLWQPLQQRQAQAQMRVKSEQALLQWSQTKAAEIQSLRKQGAGGNSVAVQGGINERITQTASQFKIQITQIKPQQDLVQVVIKPLPFNNLMAWLDHLALRQGVVVHALDLKRGDQPGVVEVVRLQLMEG</sequence>
<dbReference type="RefSeq" id="WP_237464186.1">
    <property type="nucleotide sequence ID" value="NZ_CAKLDI010000001.1"/>
</dbReference>
<organism evidence="12 13">
    <name type="scientific">Vibrio stylophorae</name>
    <dbReference type="NCBI Taxonomy" id="659351"/>
    <lineage>
        <taxon>Bacteria</taxon>
        <taxon>Pseudomonadati</taxon>
        <taxon>Pseudomonadota</taxon>
        <taxon>Gammaproteobacteria</taxon>
        <taxon>Vibrionales</taxon>
        <taxon>Vibrionaceae</taxon>
        <taxon>Vibrio</taxon>
    </lineage>
</organism>
<evidence type="ECO:0000256" key="2">
    <source>
        <dbReference type="ARBA" id="ARBA00010637"/>
    </source>
</evidence>
<comment type="subcellular location">
    <subcellularLocation>
        <location evidence="1">Cell inner membrane</location>
        <topology evidence="1">Single-pass membrane protein</topology>
    </subcellularLocation>
</comment>
<evidence type="ECO:0000256" key="4">
    <source>
        <dbReference type="ARBA" id="ARBA00022475"/>
    </source>
</evidence>
<dbReference type="Gene3D" id="3.30.1360.100">
    <property type="entry name" value="General secretion pathway protein M, EpsM"/>
    <property type="match status" value="1"/>
</dbReference>
<dbReference type="InterPro" id="IPR007690">
    <property type="entry name" value="T2SS_GspM"/>
</dbReference>
<keyword evidence="6 11" id="KW-0812">Transmembrane</keyword>
<evidence type="ECO:0000256" key="9">
    <source>
        <dbReference type="ARBA" id="ARBA00023136"/>
    </source>
</evidence>
<keyword evidence="13" id="KW-1185">Reference proteome</keyword>
<keyword evidence="8 11" id="KW-1133">Transmembrane helix</keyword>
<gene>
    <name evidence="12" type="primary">epsM</name>
    <name evidence="12" type="ORF">VST7929_00163</name>
</gene>
<evidence type="ECO:0000256" key="1">
    <source>
        <dbReference type="ARBA" id="ARBA00004377"/>
    </source>
</evidence>
<evidence type="ECO:0000256" key="10">
    <source>
        <dbReference type="PIRNR" id="PIRNR006291"/>
    </source>
</evidence>
<dbReference type="EMBL" id="CAKLDI010000001">
    <property type="protein sequence ID" value="CAH0532345.1"/>
    <property type="molecule type" value="Genomic_DNA"/>
</dbReference>
<evidence type="ECO:0000256" key="3">
    <source>
        <dbReference type="ARBA" id="ARBA00022448"/>
    </source>
</evidence>
<keyword evidence="5 10" id="KW-0997">Cell inner membrane</keyword>
<evidence type="ECO:0000256" key="8">
    <source>
        <dbReference type="ARBA" id="ARBA00022989"/>
    </source>
</evidence>
<name>A0ABM8ZPW4_9VIBR</name>
<feature type="transmembrane region" description="Helical" evidence="11">
    <location>
        <begin position="17"/>
        <end position="35"/>
    </location>
</feature>
<evidence type="ECO:0000256" key="5">
    <source>
        <dbReference type="ARBA" id="ARBA00022519"/>
    </source>
</evidence>
<keyword evidence="9 10" id="KW-0472">Membrane</keyword>
<evidence type="ECO:0000313" key="12">
    <source>
        <dbReference type="EMBL" id="CAH0532345.1"/>
    </source>
</evidence>
<comment type="similarity">
    <text evidence="2 10">Belongs to the GSP M family.</text>
</comment>
<keyword evidence="7 10" id="KW-0653">Protein transport</keyword>
<reference evidence="12" key="1">
    <citation type="submission" date="2021-11" db="EMBL/GenBank/DDBJ databases">
        <authorList>
            <person name="Rodrigo-Torres L."/>
            <person name="Arahal R. D."/>
            <person name="Lucena T."/>
        </authorList>
    </citation>
    <scope>NUCLEOTIDE SEQUENCE</scope>
    <source>
        <strain evidence="12">CECT 7929</strain>
    </source>
</reference>
<comment type="caution">
    <text evidence="12">The sequence shown here is derived from an EMBL/GenBank/DDBJ whole genome shotgun (WGS) entry which is preliminary data.</text>
</comment>
<evidence type="ECO:0000313" key="13">
    <source>
        <dbReference type="Proteomes" id="UP000838672"/>
    </source>
</evidence>
<evidence type="ECO:0000256" key="7">
    <source>
        <dbReference type="ARBA" id="ARBA00022927"/>
    </source>
</evidence>
<dbReference type="InterPro" id="IPR023229">
    <property type="entry name" value="T2SS_M_periplasmic_sf"/>
</dbReference>
<evidence type="ECO:0000256" key="11">
    <source>
        <dbReference type="SAM" id="Phobius"/>
    </source>
</evidence>
<proteinExistence type="inferred from homology"/>
<evidence type="ECO:0000256" key="6">
    <source>
        <dbReference type="ARBA" id="ARBA00022692"/>
    </source>
</evidence>
<keyword evidence="4 10" id="KW-1003">Cell membrane</keyword>